<dbReference type="Gene3D" id="3.40.50.1820">
    <property type="entry name" value="alpha/beta hydrolase"/>
    <property type="match status" value="3"/>
</dbReference>
<dbReference type="GO" id="GO:0004301">
    <property type="term" value="F:epoxide hydrolase activity"/>
    <property type="evidence" value="ECO:0007669"/>
    <property type="project" value="TreeGrafter"/>
</dbReference>
<gene>
    <name evidence="4" type="ORF">W97_09159</name>
</gene>
<dbReference type="AlphaFoldDB" id="R7Z6S6"/>
<dbReference type="OrthoDB" id="7130006at2759"/>
<dbReference type="PANTHER" id="PTHR21661:SF79">
    <property type="entry name" value="EPOXIDE HYDROLASE"/>
    <property type="match status" value="1"/>
</dbReference>
<dbReference type="EMBL" id="JH767638">
    <property type="protein sequence ID" value="EON69895.1"/>
    <property type="molecule type" value="Genomic_DNA"/>
</dbReference>
<dbReference type="PANTHER" id="PTHR21661">
    <property type="entry name" value="EPOXIDE HYDROLASE 1-RELATED"/>
    <property type="match status" value="1"/>
</dbReference>
<dbReference type="SUPFAM" id="SSF53474">
    <property type="entry name" value="alpha/beta-Hydrolases"/>
    <property type="match status" value="1"/>
</dbReference>
<dbReference type="RefSeq" id="XP_007785212.1">
    <property type="nucleotide sequence ID" value="XM_007787022.1"/>
</dbReference>
<keyword evidence="5" id="KW-1185">Reference proteome</keyword>
<protein>
    <recommendedName>
        <fullName evidence="3">Epoxide hydrolase N-terminal domain-containing protein</fullName>
    </recommendedName>
</protein>
<reference evidence="5" key="1">
    <citation type="submission" date="2012-06" db="EMBL/GenBank/DDBJ databases">
        <title>The genome sequence of Coniosporium apollinis CBS 100218.</title>
        <authorList>
            <consortium name="The Broad Institute Genome Sequencing Platform"/>
            <person name="Cuomo C."/>
            <person name="Gorbushina A."/>
            <person name="Noack S."/>
            <person name="Walker B."/>
            <person name="Young S.K."/>
            <person name="Zeng Q."/>
            <person name="Gargeya S."/>
            <person name="Fitzgerald M."/>
            <person name="Haas B."/>
            <person name="Abouelleil A."/>
            <person name="Alvarado L."/>
            <person name="Arachchi H.M."/>
            <person name="Berlin A.M."/>
            <person name="Chapman S.B."/>
            <person name="Goldberg J."/>
            <person name="Griggs A."/>
            <person name="Gujja S."/>
            <person name="Hansen M."/>
            <person name="Howarth C."/>
            <person name="Imamovic A."/>
            <person name="Larimer J."/>
            <person name="McCowan C."/>
            <person name="Montmayeur A."/>
            <person name="Murphy C."/>
            <person name="Neiman D."/>
            <person name="Pearson M."/>
            <person name="Priest M."/>
            <person name="Roberts A."/>
            <person name="Saif S."/>
            <person name="Shea T."/>
            <person name="Sisk P."/>
            <person name="Sykes S."/>
            <person name="Wortman J."/>
            <person name="Nusbaum C."/>
            <person name="Birren B."/>
        </authorList>
    </citation>
    <scope>NUCLEOTIDE SEQUENCE [LARGE SCALE GENOMIC DNA]</scope>
    <source>
        <strain evidence="5">CBS 100218</strain>
    </source>
</reference>
<proteinExistence type="inferred from homology"/>
<dbReference type="eggNOG" id="KOG2565">
    <property type="taxonomic scope" value="Eukaryota"/>
</dbReference>
<dbReference type="STRING" id="1168221.R7Z6S6"/>
<dbReference type="InterPro" id="IPR010497">
    <property type="entry name" value="Epoxide_hydro_N"/>
</dbReference>
<accession>R7Z6S6</accession>
<dbReference type="HOGENOM" id="CLU_1120128_0_0_1"/>
<dbReference type="GeneID" id="19906470"/>
<keyword evidence="2" id="KW-0378">Hydrolase</keyword>
<evidence type="ECO:0000256" key="2">
    <source>
        <dbReference type="ARBA" id="ARBA00022801"/>
    </source>
</evidence>
<dbReference type="Pfam" id="PF06441">
    <property type="entry name" value="EHN"/>
    <property type="match status" value="1"/>
</dbReference>
<evidence type="ECO:0000259" key="3">
    <source>
        <dbReference type="Pfam" id="PF06441"/>
    </source>
</evidence>
<dbReference type="InterPro" id="IPR029058">
    <property type="entry name" value="AB_hydrolase_fold"/>
</dbReference>
<feature type="domain" description="Epoxide hydrolase N-terminal" evidence="3">
    <location>
        <begin position="7"/>
        <end position="117"/>
    </location>
</feature>
<comment type="similarity">
    <text evidence="1">Belongs to the peptidase S33 family.</text>
</comment>
<evidence type="ECO:0000256" key="1">
    <source>
        <dbReference type="ARBA" id="ARBA00010088"/>
    </source>
</evidence>
<organism evidence="4 5">
    <name type="scientific">Coniosporium apollinis (strain CBS 100218)</name>
    <name type="common">Rock-inhabiting black yeast</name>
    <dbReference type="NCBI Taxonomy" id="1168221"/>
    <lineage>
        <taxon>Eukaryota</taxon>
        <taxon>Fungi</taxon>
        <taxon>Dikarya</taxon>
        <taxon>Ascomycota</taxon>
        <taxon>Pezizomycotina</taxon>
        <taxon>Dothideomycetes</taxon>
        <taxon>Dothideomycetes incertae sedis</taxon>
        <taxon>Coniosporium</taxon>
    </lineage>
</organism>
<sequence>MAESDIHLFTVDISAEEVECLQRELRDTRLPGREIVPGAGTRYGAEHAPQFEISFDLYEAWTKEYDWFAVHKEINEFPHYITPIEDVKIHSLHARAEKPDAIPLLLVHGWPGSFWEFSQDDARIFDKSMKKLGYNEYMMQCGEFGYFVGRELGSKYTDSCKLLHFNFSMIQPHNIGIALNDDPMGISMWVGKKYNEAADPDNQKLPFWTKAILTTASLYYFTGCIMPSALCYYESIPHHRFAEFAFAA</sequence>
<name>R7Z6S6_CONA1</name>
<evidence type="ECO:0000313" key="4">
    <source>
        <dbReference type="EMBL" id="EON69895.1"/>
    </source>
</evidence>
<dbReference type="GO" id="GO:0097176">
    <property type="term" value="P:epoxide metabolic process"/>
    <property type="evidence" value="ECO:0007669"/>
    <property type="project" value="TreeGrafter"/>
</dbReference>
<evidence type="ECO:0000313" key="5">
    <source>
        <dbReference type="Proteomes" id="UP000016924"/>
    </source>
</evidence>
<dbReference type="Proteomes" id="UP000016924">
    <property type="component" value="Unassembled WGS sequence"/>
</dbReference>